<feature type="repeat" description="TPR" evidence="17">
    <location>
        <begin position="482"/>
        <end position="515"/>
    </location>
</feature>
<dbReference type="GO" id="GO:0005782">
    <property type="term" value="C:peroxisomal matrix"/>
    <property type="evidence" value="ECO:0007669"/>
    <property type="project" value="UniProtKB-SubCell"/>
</dbReference>
<proteinExistence type="inferred from homology"/>
<name>A7RKW5_NEMVE</name>
<dbReference type="GO" id="GO:0016560">
    <property type="term" value="P:protein import into peroxisome matrix, docking"/>
    <property type="evidence" value="ECO:0000318"/>
    <property type="project" value="GO_Central"/>
</dbReference>
<evidence type="ECO:0000256" key="12">
    <source>
        <dbReference type="ARBA" id="ARBA00023140"/>
    </source>
</evidence>
<reference evidence="18 19" key="1">
    <citation type="journal article" date="2007" name="Science">
        <title>Sea anemone genome reveals ancestral eumetazoan gene repertoire and genomic organization.</title>
        <authorList>
            <person name="Putnam N.H."/>
            <person name="Srivastava M."/>
            <person name="Hellsten U."/>
            <person name="Dirks B."/>
            <person name="Chapman J."/>
            <person name="Salamov A."/>
            <person name="Terry A."/>
            <person name="Shapiro H."/>
            <person name="Lindquist E."/>
            <person name="Kapitonov V.V."/>
            <person name="Jurka J."/>
            <person name="Genikhovich G."/>
            <person name="Grigoriev I.V."/>
            <person name="Lucas S.M."/>
            <person name="Steele R.E."/>
            <person name="Finnerty J.R."/>
            <person name="Technau U."/>
            <person name="Martindale M.Q."/>
            <person name="Rokhsar D.S."/>
        </authorList>
    </citation>
    <scope>NUCLEOTIDE SEQUENCE [LARGE SCALE GENOMIC DNA]</scope>
    <source>
        <strain evidence="19">CH2 X CH6</strain>
    </source>
</reference>
<dbReference type="PANTHER" id="PTHR10130:SF0">
    <property type="entry name" value="GH08708P"/>
    <property type="match status" value="1"/>
</dbReference>
<keyword evidence="11" id="KW-0653">Protein transport</keyword>
<evidence type="ECO:0000256" key="3">
    <source>
        <dbReference type="ARBA" id="ARBA00005348"/>
    </source>
</evidence>
<comment type="subcellular location">
    <subcellularLocation>
        <location evidence="2">Cytoplasm</location>
        <location evidence="2">Cytosol</location>
    </subcellularLocation>
    <subcellularLocation>
        <location evidence="1">Peroxisome matrix</location>
    </subcellularLocation>
</comment>
<dbReference type="Proteomes" id="UP000001593">
    <property type="component" value="Unassembled WGS sequence"/>
</dbReference>
<accession>A7RKW5</accession>
<protein>
    <recommendedName>
        <fullName evidence="4">Peroxisomal targeting signal 1 receptor</fullName>
    </recommendedName>
    <alternativeName>
        <fullName evidence="13">PTS1-BP</fullName>
    </alternativeName>
    <alternativeName>
        <fullName evidence="14">Peroxin-5</fullName>
    </alternativeName>
</protein>
<evidence type="ECO:0000256" key="17">
    <source>
        <dbReference type="PROSITE-ProRule" id="PRU00339"/>
    </source>
</evidence>
<dbReference type="SUPFAM" id="SSF48452">
    <property type="entry name" value="TPR-like"/>
    <property type="match status" value="1"/>
</dbReference>
<dbReference type="AlphaFoldDB" id="A7RKW5"/>
<dbReference type="EMBL" id="DS469517">
    <property type="protein sequence ID" value="EDO47754.1"/>
    <property type="molecule type" value="Genomic_DNA"/>
</dbReference>
<keyword evidence="6" id="KW-0963">Cytoplasm</keyword>
<evidence type="ECO:0000256" key="9">
    <source>
        <dbReference type="ARBA" id="ARBA00022803"/>
    </source>
</evidence>
<comment type="function">
    <text evidence="16">Receptor that mediates peroxisomal import of proteins containing a C-terminal PTS1-type tripeptide peroxisomal targeting signal (SKL-type). Binds to cargo proteins containing a PTS1 peroxisomal targeting signal in the cytosol, and translocates them into the peroxisome matrix by passing through the PEX13-PEX14 docking complex along with cargo proteins. PEX5 receptor is then retrotranslocated into the cytosol, leading to release of bound cargo in the peroxisome matrix, and reset for a subsequent peroxisome import cycle.</text>
</comment>
<organism evidence="18 19">
    <name type="scientific">Nematostella vectensis</name>
    <name type="common">Starlet sea anemone</name>
    <dbReference type="NCBI Taxonomy" id="45351"/>
    <lineage>
        <taxon>Eukaryota</taxon>
        <taxon>Metazoa</taxon>
        <taxon>Cnidaria</taxon>
        <taxon>Anthozoa</taxon>
        <taxon>Hexacorallia</taxon>
        <taxon>Actiniaria</taxon>
        <taxon>Edwardsiidae</taxon>
        <taxon>Nematostella</taxon>
    </lineage>
</organism>
<dbReference type="InterPro" id="IPR011990">
    <property type="entry name" value="TPR-like_helical_dom_sf"/>
</dbReference>
<dbReference type="OMA" id="NYRMKGP"/>
<dbReference type="SMART" id="SM00028">
    <property type="entry name" value="TPR"/>
    <property type="match status" value="4"/>
</dbReference>
<evidence type="ECO:0000256" key="10">
    <source>
        <dbReference type="ARBA" id="ARBA00022843"/>
    </source>
</evidence>
<evidence type="ECO:0000313" key="19">
    <source>
        <dbReference type="Proteomes" id="UP000001593"/>
    </source>
</evidence>
<evidence type="ECO:0000256" key="14">
    <source>
        <dbReference type="ARBA" id="ARBA00032505"/>
    </source>
</evidence>
<keyword evidence="19" id="KW-1185">Reference proteome</keyword>
<evidence type="ECO:0000256" key="16">
    <source>
        <dbReference type="ARBA" id="ARBA00046106"/>
    </source>
</evidence>
<dbReference type="Gene3D" id="1.25.40.10">
    <property type="entry name" value="Tetratricopeptide repeat domain"/>
    <property type="match status" value="1"/>
</dbReference>
<evidence type="ECO:0000256" key="5">
    <source>
        <dbReference type="ARBA" id="ARBA00022448"/>
    </source>
</evidence>
<feature type="repeat" description="TPR" evidence="17">
    <location>
        <begin position="448"/>
        <end position="481"/>
    </location>
</feature>
<dbReference type="HOGENOM" id="CLU_013516_4_0_1"/>
<evidence type="ECO:0000313" key="18">
    <source>
        <dbReference type="EMBL" id="EDO47754.1"/>
    </source>
</evidence>
<evidence type="ECO:0000256" key="11">
    <source>
        <dbReference type="ARBA" id="ARBA00022927"/>
    </source>
</evidence>
<evidence type="ECO:0000256" key="1">
    <source>
        <dbReference type="ARBA" id="ARBA00004253"/>
    </source>
</evidence>
<dbReference type="GO" id="GO:0005829">
    <property type="term" value="C:cytosol"/>
    <property type="evidence" value="ECO:0000318"/>
    <property type="project" value="GO_Central"/>
</dbReference>
<dbReference type="STRING" id="45351.A7RKW5"/>
<dbReference type="InParanoid" id="A7RKW5"/>
<dbReference type="GO" id="GO:0005052">
    <property type="term" value="F:peroxisome matrix targeting signal-1 binding"/>
    <property type="evidence" value="ECO:0000318"/>
    <property type="project" value="GO_Central"/>
</dbReference>
<keyword evidence="10" id="KW-0832">Ubl conjugation</keyword>
<keyword evidence="9 17" id="KW-0802">TPR repeat</keyword>
<comment type="similarity">
    <text evidence="3">Belongs to the peroxisomal targeting signal receptor family.</text>
</comment>
<dbReference type="FunCoup" id="A7RKW5">
    <property type="interactions" value="63"/>
</dbReference>
<keyword evidence="5" id="KW-0813">Transport</keyword>
<evidence type="ECO:0000256" key="6">
    <source>
        <dbReference type="ARBA" id="ARBA00022490"/>
    </source>
</evidence>
<dbReference type="PROSITE" id="PS50005">
    <property type="entry name" value="TPR"/>
    <property type="match status" value="3"/>
</dbReference>
<evidence type="ECO:0000256" key="8">
    <source>
        <dbReference type="ARBA" id="ARBA00022737"/>
    </source>
</evidence>
<keyword evidence="7" id="KW-1017">Isopeptide bond</keyword>
<keyword evidence="8" id="KW-0677">Repeat</keyword>
<evidence type="ECO:0000256" key="15">
    <source>
        <dbReference type="ARBA" id="ARBA00046072"/>
    </source>
</evidence>
<keyword evidence="12" id="KW-0576">Peroxisome</keyword>
<evidence type="ECO:0000256" key="7">
    <source>
        <dbReference type="ARBA" id="ARBA00022499"/>
    </source>
</evidence>
<evidence type="ECO:0000256" key="2">
    <source>
        <dbReference type="ARBA" id="ARBA00004514"/>
    </source>
</evidence>
<dbReference type="GO" id="GO:0005778">
    <property type="term" value="C:peroxisomal membrane"/>
    <property type="evidence" value="ECO:0000318"/>
    <property type="project" value="GO_Central"/>
</dbReference>
<feature type="repeat" description="TPR" evidence="17">
    <location>
        <begin position="332"/>
        <end position="365"/>
    </location>
</feature>
<dbReference type="PhylomeDB" id="A7RKW5"/>
<dbReference type="eggNOG" id="KOG1125">
    <property type="taxonomic scope" value="Eukaryota"/>
</dbReference>
<evidence type="ECO:0000256" key="4">
    <source>
        <dbReference type="ARBA" id="ARBA00018416"/>
    </source>
</evidence>
<dbReference type="Pfam" id="PF13432">
    <property type="entry name" value="TPR_16"/>
    <property type="match status" value="2"/>
</dbReference>
<dbReference type="FunFam" id="1.25.40.10:FF:000034">
    <property type="entry name" value="Peroxisomal biogenesis factor 5 isoform 1"/>
    <property type="match status" value="1"/>
</dbReference>
<gene>
    <name evidence="18" type="ORF">NEMVEDRAFT_v1g179130</name>
</gene>
<dbReference type="InterPro" id="IPR024111">
    <property type="entry name" value="PEX5/PEX5L"/>
</dbReference>
<dbReference type="PANTHER" id="PTHR10130">
    <property type="entry name" value="PEROXISOMAL TARGETING SIGNAL 1 RECEPTOR PEX5"/>
    <property type="match status" value="1"/>
</dbReference>
<evidence type="ECO:0000256" key="13">
    <source>
        <dbReference type="ARBA" id="ARBA00030232"/>
    </source>
</evidence>
<dbReference type="InterPro" id="IPR019734">
    <property type="entry name" value="TPR_rpt"/>
</dbReference>
<sequence length="607" mass="68800">MAMRDLVEGECGDANPLMKLVSHFTQDKSLHQKHLKKEILIRMYMGMFQLVEEYLQDPRSHAPPQTFRMDDLLHEMTEIEQRSLHHTPVRAPGVADLATSEWAAEYMSTEVQRAEGITNDSYFVLLLLNGIQLKPLRFLYILNQSESKLSLIVEWAQEVEEYKQELDDNDALASVAGTLLENNTDPKIANSKFMQFMRKLRDGEYKVENNQALTDESSEAQEWVADYEKFSAEGDWASEFMQAGASSREDVDFWDNLQGEWESLVRQDGDEAHSWFTDYEEETNKEYKFEEDNPLLDHPNPFEEGLKKLKEGDLISAILLFEAEVRQNPEHAEAWQYLGTSQAENEQDIAAISALNRCVDLQPGNLEALMALAVSLTNESMQSQACKTLKDWLRDNPRYKDIVPPSDDQAGQRPRPITSSIMTSDMYNEIRDMYIAAAQRAPENDLDANVQVGLGVLFNLSGEYDKAVDCFQAAVIARPEDALLWNRLGATLANGGRSEEAVDAYRHALSYSPGFIRCRYNLGISCINLSAHQQAVEHFLTALNMQRKGGVGSDGTVTTMSDNIWSTLRMTLSLMGRSDLHKAVDKRDLDRLNEVFSHESEPVPVMV</sequence>
<comment type="function">
    <text evidence="15">In addition to promoting peroxisomal translocation of proteins containing a PTS1 peroxisomal targeting signal, mediates peroxisomal import of proteins containing a C-terminal PTS2-type peroxisomal targeting signal via its interaction with PEX7. Interaction with PEX7 only takes place when PEX7 is associated with cargo proteins containing a PTS2 peroxisomal targeting signal. PEX7 along with PTS2-containing cargo proteins are then translocated through the PEX13-PEX14 docking complex together with PEX5.</text>
</comment>